<proteinExistence type="predicted"/>
<dbReference type="EMBL" id="JZWT02000005">
    <property type="protein sequence ID" value="MFB6490176.1"/>
    <property type="molecule type" value="Genomic_DNA"/>
</dbReference>
<keyword evidence="1" id="KW-0067">ATP-binding</keyword>
<accession>A0ACC6UZQ6</accession>
<sequence length="604" mass="66264">MAIEKYFPYDSFRPYQRELAEAIYEGLKAGRAVLANAPTGLGKTAAALAAALAYSEEAGAPIAYLVRTKNEMLQPLAELGRLRARGLELKYAFLRNKQDMCCYRELRGLPYAEFLAECRYLRALGKCKYYPPKPVKIEGSITPKSFIKASCEAGACAYEVAKAEALWAQVVVATYFYAFNVRGEPRLDPSRYVLIVDEAHSLPDSVNAINSLVVSEAEIRRARADAERYGLAEAAASLYKAYAALQRMRLGPLSIGDVLALFDEPSEIERAAAEAIKRRIDEGVHPYTPLVAVAELIEALRGPARYWVYLAEGGEGGRELRAVPADVMPIISRTLAAAKGAVLLSGSLPIELFSKSLSLPAAPMVFDIPFDKFVEPGNYISVVDRSVTTRYTARGEETYKAIAKRLAAAVAASPRGVLAVFPSYDLLKAVRKYLALNIPYLVEARDTDLEGVELGEKFLVFAVAGGKLAEGVEYIRGGENLLSTIVVVGVPYPEPDPYLDKRVEELRPSLGQSAWDAVYLYNAVVKVRQAVGRLFRRPGDRGALVFLDERFLSPEVYSQLKDMLRGAKIVADEAELGAALEEFFEGLLPARGEEGAPQDEERYG</sequence>
<gene>
    <name evidence="1" type="ORF">TU35_002830</name>
</gene>
<dbReference type="Proteomes" id="UP000033636">
    <property type="component" value="Unassembled WGS sequence"/>
</dbReference>
<evidence type="ECO:0000313" key="1">
    <source>
        <dbReference type="EMBL" id="MFB6490176.1"/>
    </source>
</evidence>
<keyword evidence="1" id="KW-0347">Helicase</keyword>
<protein>
    <submittedName>
        <fullName evidence="1">ATP-dependent DNA helicase</fullName>
        <ecNumber evidence="1">3.6.4.12</ecNumber>
    </submittedName>
</protein>
<reference evidence="1" key="1">
    <citation type="submission" date="2024-07" db="EMBL/GenBank/DDBJ databases">
        <title>Metagenome and Metagenome-Assembled Genomes of Archaea from a hot spring from the geothermal field of Los Azufres, Mexico.</title>
        <authorList>
            <person name="Marin-Paredes R."/>
            <person name="Martinez-Romero E."/>
            <person name="Servin-Garciduenas L.E."/>
        </authorList>
    </citation>
    <scope>NUCLEOTIDE SEQUENCE</scope>
</reference>
<comment type="caution">
    <text evidence="1">The sequence shown here is derived from an EMBL/GenBank/DDBJ whole genome shotgun (WGS) entry which is preliminary data.</text>
</comment>
<keyword evidence="1" id="KW-0378">Hydrolase</keyword>
<evidence type="ECO:0000313" key="2">
    <source>
        <dbReference type="Proteomes" id="UP000033636"/>
    </source>
</evidence>
<keyword evidence="1" id="KW-0547">Nucleotide-binding</keyword>
<organism evidence="1 2">
    <name type="scientific">Thermoproteus sp. AZ2</name>
    <dbReference type="NCBI Taxonomy" id="1609232"/>
    <lineage>
        <taxon>Archaea</taxon>
        <taxon>Thermoproteota</taxon>
        <taxon>Thermoprotei</taxon>
        <taxon>Thermoproteales</taxon>
        <taxon>Thermoproteaceae</taxon>
        <taxon>Thermoproteus</taxon>
    </lineage>
</organism>
<dbReference type="EC" id="3.6.4.12" evidence="1"/>
<name>A0ACC6UZQ6_9CREN</name>